<dbReference type="GO" id="GO:0008270">
    <property type="term" value="F:zinc ion binding"/>
    <property type="evidence" value="ECO:0007669"/>
    <property type="project" value="UniProtKB-KW"/>
</dbReference>
<feature type="region of interest" description="Disordered" evidence="4">
    <location>
        <begin position="157"/>
        <end position="178"/>
    </location>
</feature>
<reference evidence="6 7" key="1">
    <citation type="submission" date="2020-06" db="EMBL/GenBank/DDBJ databases">
        <authorList>
            <consortium name="Wellcome Sanger Institute Data Sharing"/>
        </authorList>
    </citation>
    <scope>NUCLEOTIDE SEQUENCE [LARGE SCALE GENOMIC DNA]</scope>
</reference>
<dbReference type="PANTHER" id="PTHR21402:SF5">
    <property type="entry name" value="GAMETOCYTE SPECIFIC FACTOR 1"/>
    <property type="match status" value="1"/>
</dbReference>
<dbReference type="PANTHER" id="PTHR21402">
    <property type="entry name" value="GAMETOCYTE SPECIFIC FACTOR 1-RELATED"/>
    <property type="match status" value="1"/>
</dbReference>
<evidence type="ECO:0000256" key="4">
    <source>
        <dbReference type="SAM" id="MobiDB-lite"/>
    </source>
</evidence>
<evidence type="ECO:0000256" key="3">
    <source>
        <dbReference type="ARBA" id="ARBA00022833"/>
    </source>
</evidence>
<proteinExistence type="predicted"/>
<dbReference type="GeneTree" id="ENSGT00940000164745"/>
<dbReference type="Proteomes" id="UP000694580">
    <property type="component" value="Chromosome 10"/>
</dbReference>
<keyword evidence="3" id="KW-0862">Zinc</keyword>
<organism evidence="6 7">
    <name type="scientific">Denticeps clupeoides</name>
    <name type="common">denticle herring</name>
    <dbReference type="NCBI Taxonomy" id="299321"/>
    <lineage>
        <taxon>Eukaryota</taxon>
        <taxon>Metazoa</taxon>
        <taxon>Chordata</taxon>
        <taxon>Craniata</taxon>
        <taxon>Vertebrata</taxon>
        <taxon>Euteleostomi</taxon>
        <taxon>Actinopterygii</taxon>
        <taxon>Neopterygii</taxon>
        <taxon>Teleostei</taxon>
        <taxon>Clupei</taxon>
        <taxon>Clupeiformes</taxon>
        <taxon>Denticipitoidei</taxon>
        <taxon>Denticipitidae</taxon>
        <taxon>Denticeps</taxon>
    </lineage>
</organism>
<keyword evidence="1" id="KW-0479">Metal-binding</keyword>
<dbReference type="InterPro" id="IPR051591">
    <property type="entry name" value="UPF0224_FAM112_RNA_Proc"/>
</dbReference>
<name>A0AAY4DEJ8_9TELE</name>
<evidence type="ECO:0000313" key="6">
    <source>
        <dbReference type="Ensembl" id="ENSDCDP00010042671.1"/>
    </source>
</evidence>
<reference evidence="6" key="3">
    <citation type="submission" date="2025-09" db="UniProtKB">
        <authorList>
            <consortium name="Ensembl"/>
        </authorList>
    </citation>
    <scope>IDENTIFICATION</scope>
</reference>
<dbReference type="AlphaFoldDB" id="A0AAY4DEJ8"/>
<evidence type="ECO:0000256" key="1">
    <source>
        <dbReference type="ARBA" id="ARBA00022723"/>
    </source>
</evidence>
<keyword evidence="2" id="KW-0863">Zinc-finger</keyword>
<dbReference type="Pfam" id="PF05253">
    <property type="entry name" value="zf-U11-48K"/>
    <property type="match status" value="2"/>
</dbReference>
<feature type="domain" description="CHHC U11-48K-type" evidence="5">
    <location>
        <begin position="39"/>
        <end position="66"/>
    </location>
</feature>
<reference evidence="6" key="2">
    <citation type="submission" date="2025-08" db="UniProtKB">
        <authorList>
            <consortium name="Ensembl"/>
        </authorList>
    </citation>
    <scope>IDENTIFICATION</scope>
</reference>
<protein>
    <recommendedName>
        <fullName evidence="5">CHHC U11-48K-type domain-containing protein</fullName>
    </recommendedName>
</protein>
<dbReference type="InterPro" id="IPR022776">
    <property type="entry name" value="TRM13/UPF0224_CHHC_Znf_dom"/>
</dbReference>
<dbReference type="PROSITE" id="PS51800">
    <property type="entry name" value="ZF_CHHC_U11_48K"/>
    <property type="match status" value="2"/>
</dbReference>
<dbReference type="Ensembl" id="ENSDCDT00010052712.1">
    <property type="protein sequence ID" value="ENSDCDP00010042671.1"/>
    <property type="gene ID" value="ENSDCDG00010026815.1"/>
</dbReference>
<evidence type="ECO:0000256" key="2">
    <source>
        <dbReference type="ARBA" id="ARBA00022771"/>
    </source>
</evidence>
<gene>
    <name evidence="6" type="primary">zgc:56699</name>
</gene>
<dbReference type="InterPro" id="IPR036236">
    <property type="entry name" value="Znf_C2H2_sf"/>
</dbReference>
<evidence type="ECO:0000313" key="7">
    <source>
        <dbReference type="Proteomes" id="UP000694580"/>
    </source>
</evidence>
<feature type="compositionally biased region" description="Polar residues" evidence="4">
    <location>
        <begin position="10"/>
        <end position="20"/>
    </location>
</feature>
<feature type="domain" description="CHHC U11-48K-type" evidence="5">
    <location>
        <begin position="73"/>
        <end position="100"/>
    </location>
</feature>
<keyword evidence="7" id="KW-1185">Reference proteome</keyword>
<dbReference type="SUPFAM" id="SSF57667">
    <property type="entry name" value="beta-beta-alpha zinc fingers"/>
    <property type="match status" value="1"/>
</dbReference>
<sequence length="178" mass="19936">MATFRFGTSCGPSSASSNGQAECEWTNGEEPSDIDPNKFVQCPYDKSHSIRAGRFPFHLIKCSKNHPKLASELQACPFNARHRFPNPQMARHVADCPDRPKGPEELDHAEVLHKFQVPVNTWANPASEEDWENEADDMAPTFVWGVSTNQVLQSRPTLDTTNNLAPGLRAPRNLPWQN</sequence>
<feature type="region of interest" description="Disordered" evidence="4">
    <location>
        <begin position="1"/>
        <end position="36"/>
    </location>
</feature>
<evidence type="ECO:0000259" key="5">
    <source>
        <dbReference type="PROSITE" id="PS51800"/>
    </source>
</evidence>
<accession>A0AAY4DEJ8</accession>